<dbReference type="HAMAP" id="MF_00163">
    <property type="entry name" value="Pep_deformylase"/>
    <property type="match status" value="1"/>
</dbReference>
<accession>A0ABU0LYP2</accession>
<dbReference type="NCBIfam" id="TIGR00079">
    <property type="entry name" value="pept_deformyl"/>
    <property type="match status" value="1"/>
</dbReference>
<dbReference type="PIRSF" id="PIRSF004749">
    <property type="entry name" value="Pep_def"/>
    <property type="match status" value="1"/>
</dbReference>
<keyword evidence="7" id="KW-1185">Reference proteome</keyword>
<feature type="binding site" evidence="5">
    <location>
        <position position="171"/>
    </location>
    <ligand>
        <name>Fe cation</name>
        <dbReference type="ChEBI" id="CHEBI:24875"/>
    </ligand>
</feature>
<organism evidence="6 7">
    <name type="scientific">Mycoplasmoides fastidiosum</name>
    <dbReference type="NCBI Taxonomy" id="92758"/>
    <lineage>
        <taxon>Bacteria</taxon>
        <taxon>Bacillati</taxon>
        <taxon>Mycoplasmatota</taxon>
        <taxon>Mycoplasmoidales</taxon>
        <taxon>Mycoplasmoidaceae</taxon>
        <taxon>Mycoplasmoides</taxon>
    </lineage>
</organism>
<dbReference type="Pfam" id="PF01327">
    <property type="entry name" value="Pep_deformylase"/>
    <property type="match status" value="1"/>
</dbReference>
<dbReference type="PRINTS" id="PR01576">
    <property type="entry name" value="PDEFORMYLASE"/>
</dbReference>
<keyword evidence="3 5" id="KW-0378">Hydrolase</keyword>
<comment type="cofactor">
    <cofactor evidence="5">
        <name>Fe(2+)</name>
        <dbReference type="ChEBI" id="CHEBI:29033"/>
    </cofactor>
    <text evidence="5">Binds 1 Fe(2+) ion.</text>
</comment>
<dbReference type="CDD" id="cd00487">
    <property type="entry name" value="Pep_deformylase"/>
    <property type="match status" value="1"/>
</dbReference>
<reference evidence="6" key="1">
    <citation type="submission" date="2023-07" db="EMBL/GenBank/DDBJ databases">
        <title>Genomic Encyclopedia of Type Strains, Phase IV (KMG-IV): sequencing the most valuable type-strain genomes for metagenomic binning, comparative biology and taxonomic classification.</title>
        <authorList>
            <person name="Goeker M."/>
        </authorList>
    </citation>
    <scope>NUCLEOTIDE SEQUENCE [LARGE SCALE GENOMIC DNA]</scope>
    <source>
        <strain evidence="6">DSM 21204</strain>
    </source>
</reference>
<protein>
    <recommendedName>
        <fullName evidence="5">Peptide deformylase</fullName>
        <shortName evidence="5">PDF</shortName>
        <ecNumber evidence="5">3.5.1.88</ecNumber>
    </recommendedName>
    <alternativeName>
        <fullName evidence="5">Polypeptide deformylase</fullName>
    </alternativeName>
</protein>
<evidence type="ECO:0000256" key="2">
    <source>
        <dbReference type="ARBA" id="ARBA00022723"/>
    </source>
</evidence>
<evidence type="ECO:0000256" key="3">
    <source>
        <dbReference type="ARBA" id="ARBA00022801"/>
    </source>
</evidence>
<dbReference type="GO" id="GO:0042586">
    <property type="term" value="F:peptide deformylase activity"/>
    <property type="evidence" value="ECO:0007669"/>
    <property type="project" value="UniProtKB-EC"/>
</dbReference>
<evidence type="ECO:0000256" key="4">
    <source>
        <dbReference type="ARBA" id="ARBA00022917"/>
    </source>
</evidence>
<sequence>MNNHKKLIPNNNWLAIDPADVLRVKCNPVTLPLSNEHLELIAKMQAFIDSTFDDTADQLGIKKGIAIAAPQLGVPVRIMYIHFREYLPDPLNEANEPIEIEHKYLLANPVIVSESLQDSYLSTGEGCLSVETKYEGYVYRKKKIIVKAFNLFTNQDEQYAMDNFLSICFQHEFDHLNGVLYYDRISKTEPFKVKEGAFRIE</sequence>
<dbReference type="InterPro" id="IPR036821">
    <property type="entry name" value="Peptide_deformylase_sf"/>
</dbReference>
<comment type="similarity">
    <text evidence="1 5">Belongs to the polypeptide deformylase family.</text>
</comment>
<feature type="active site" evidence="5">
    <location>
        <position position="172"/>
    </location>
</feature>
<keyword evidence="2 5" id="KW-0479">Metal-binding</keyword>
<comment type="function">
    <text evidence="5">Removes the formyl group from the N-terminal Met of newly synthesized proteins. Requires at least a dipeptide for an efficient rate of reaction. N-terminal L-methionine is a prerequisite for activity but the enzyme has broad specificity at other positions.</text>
</comment>
<comment type="caution">
    <text evidence="6">The sequence shown here is derived from an EMBL/GenBank/DDBJ whole genome shotgun (WGS) entry which is preliminary data.</text>
</comment>
<dbReference type="PANTHER" id="PTHR10458">
    <property type="entry name" value="PEPTIDE DEFORMYLASE"/>
    <property type="match status" value="1"/>
</dbReference>
<keyword evidence="4 5" id="KW-0648">Protein biosynthesis</keyword>
<dbReference type="EC" id="3.5.1.88" evidence="5"/>
<evidence type="ECO:0000313" key="7">
    <source>
        <dbReference type="Proteomes" id="UP001240643"/>
    </source>
</evidence>
<comment type="catalytic activity">
    <reaction evidence="5">
        <text>N-terminal N-formyl-L-methionyl-[peptide] + H2O = N-terminal L-methionyl-[peptide] + formate</text>
        <dbReference type="Rhea" id="RHEA:24420"/>
        <dbReference type="Rhea" id="RHEA-COMP:10639"/>
        <dbReference type="Rhea" id="RHEA-COMP:10640"/>
        <dbReference type="ChEBI" id="CHEBI:15377"/>
        <dbReference type="ChEBI" id="CHEBI:15740"/>
        <dbReference type="ChEBI" id="CHEBI:49298"/>
        <dbReference type="ChEBI" id="CHEBI:64731"/>
        <dbReference type="EC" id="3.5.1.88"/>
    </reaction>
</comment>
<dbReference type="Gene3D" id="3.90.45.10">
    <property type="entry name" value="Peptide deformylase"/>
    <property type="match status" value="1"/>
</dbReference>
<dbReference type="EMBL" id="JAUSWO010000001">
    <property type="protein sequence ID" value="MDQ0513833.1"/>
    <property type="molecule type" value="Genomic_DNA"/>
</dbReference>
<dbReference type="Proteomes" id="UP001240643">
    <property type="component" value="Unassembled WGS sequence"/>
</dbReference>
<feature type="binding site" evidence="5">
    <location>
        <position position="175"/>
    </location>
    <ligand>
        <name>Fe cation</name>
        <dbReference type="ChEBI" id="CHEBI:24875"/>
    </ligand>
</feature>
<proteinExistence type="inferred from homology"/>
<gene>
    <name evidence="5" type="primary">def</name>
    <name evidence="6" type="ORF">J2Z62_000271</name>
</gene>
<dbReference type="InterPro" id="IPR023635">
    <property type="entry name" value="Peptide_deformylase"/>
</dbReference>
<dbReference type="SUPFAM" id="SSF56420">
    <property type="entry name" value="Peptide deformylase"/>
    <property type="match status" value="1"/>
</dbReference>
<dbReference type="RefSeq" id="WP_256547471.1">
    <property type="nucleotide sequence ID" value="NZ_CP101809.1"/>
</dbReference>
<feature type="binding site" evidence="5">
    <location>
        <position position="127"/>
    </location>
    <ligand>
        <name>Fe cation</name>
        <dbReference type="ChEBI" id="CHEBI:24875"/>
    </ligand>
</feature>
<evidence type="ECO:0000256" key="1">
    <source>
        <dbReference type="ARBA" id="ARBA00010759"/>
    </source>
</evidence>
<evidence type="ECO:0000313" key="6">
    <source>
        <dbReference type="EMBL" id="MDQ0513833.1"/>
    </source>
</evidence>
<keyword evidence="5" id="KW-0408">Iron</keyword>
<dbReference type="PANTHER" id="PTHR10458:SF8">
    <property type="entry name" value="PEPTIDE DEFORMYLASE 2"/>
    <property type="match status" value="1"/>
</dbReference>
<evidence type="ECO:0000256" key="5">
    <source>
        <dbReference type="HAMAP-Rule" id="MF_00163"/>
    </source>
</evidence>
<name>A0ABU0LYP2_9BACT</name>